<proteinExistence type="predicted"/>
<feature type="compositionally biased region" description="Basic and acidic residues" evidence="1">
    <location>
        <begin position="139"/>
        <end position="158"/>
    </location>
</feature>
<gene>
    <name evidence="2" type="ORF">LCGC14_2106550</name>
</gene>
<reference evidence="2" key="1">
    <citation type="journal article" date="2015" name="Nature">
        <title>Complex archaea that bridge the gap between prokaryotes and eukaryotes.</title>
        <authorList>
            <person name="Spang A."/>
            <person name="Saw J.H."/>
            <person name="Jorgensen S.L."/>
            <person name="Zaremba-Niedzwiedzka K."/>
            <person name="Martijn J."/>
            <person name="Lind A.E."/>
            <person name="van Eijk R."/>
            <person name="Schleper C."/>
            <person name="Guy L."/>
            <person name="Ettema T.J."/>
        </authorList>
    </citation>
    <scope>NUCLEOTIDE SEQUENCE</scope>
</reference>
<accession>A0A0F9E8D6</accession>
<protein>
    <recommendedName>
        <fullName evidence="3">Bacteriophage lambda Replication protein O N-terminal domain-containing protein</fullName>
    </recommendedName>
</protein>
<comment type="caution">
    <text evidence="2">The sequence shown here is derived from an EMBL/GenBank/DDBJ whole genome shotgun (WGS) entry which is preliminary data.</text>
</comment>
<evidence type="ECO:0008006" key="3">
    <source>
        <dbReference type="Google" id="ProtNLM"/>
    </source>
</evidence>
<feature type="non-terminal residue" evidence="2">
    <location>
        <position position="249"/>
    </location>
</feature>
<evidence type="ECO:0000313" key="2">
    <source>
        <dbReference type="EMBL" id="KKL70278.1"/>
    </source>
</evidence>
<organism evidence="2">
    <name type="scientific">marine sediment metagenome</name>
    <dbReference type="NCBI Taxonomy" id="412755"/>
    <lineage>
        <taxon>unclassified sequences</taxon>
        <taxon>metagenomes</taxon>
        <taxon>ecological metagenomes</taxon>
    </lineage>
</organism>
<name>A0A0F9E8D6_9ZZZZ</name>
<feature type="region of interest" description="Disordered" evidence="1">
    <location>
        <begin position="111"/>
        <end position="161"/>
    </location>
</feature>
<sequence length="249" mass="28083">MAVKGWIKLWRRLSGDPMWTCEPFTKGQAWADLLMLANYTPGHIFIRGVLVEYDRGEIAVSERFLSERWMWSKGKVRRFLDVLETKQRIVTRKSSITSIIAITNYIKYQGDGNTDGNTERPPTVTRADRGRTAGSNADGPKKKEVKKEKKVEEGKEESLAPAVQVPSELNTKEFARAWGEWTTYRAKKRNKLLPESWQKQINRMAKHGAEASVAAIEHSIANGYQGVFPENFTGGKHGKSNAVGPGQVY</sequence>
<dbReference type="EMBL" id="LAZR01025946">
    <property type="protein sequence ID" value="KKL70278.1"/>
    <property type="molecule type" value="Genomic_DNA"/>
</dbReference>
<dbReference type="AlphaFoldDB" id="A0A0F9E8D6"/>
<evidence type="ECO:0000256" key="1">
    <source>
        <dbReference type="SAM" id="MobiDB-lite"/>
    </source>
</evidence>